<evidence type="ECO:0000259" key="7">
    <source>
        <dbReference type="PROSITE" id="PS50957"/>
    </source>
</evidence>
<dbReference type="Pfam" id="PF02099">
    <property type="entry name" value="Josephin"/>
    <property type="match status" value="1"/>
</dbReference>
<reference evidence="8 9" key="1">
    <citation type="submission" date="2024-08" db="EMBL/GenBank/DDBJ databases">
        <title>Gnathostoma spinigerum genome.</title>
        <authorList>
            <person name="Gonzalez-Bertolin B."/>
            <person name="Monzon S."/>
            <person name="Zaballos A."/>
            <person name="Jimenez P."/>
            <person name="Dekumyoy P."/>
            <person name="Varona S."/>
            <person name="Cuesta I."/>
            <person name="Sumanam S."/>
            <person name="Adisakwattana P."/>
            <person name="Gasser R.B."/>
            <person name="Hernandez-Gonzalez A."/>
            <person name="Young N.D."/>
            <person name="Perteguer M.J."/>
        </authorList>
    </citation>
    <scope>NUCLEOTIDE SEQUENCE [LARGE SCALE GENOMIC DNA]</scope>
    <source>
        <strain evidence="8">AL3</strain>
        <tissue evidence="8">Liver</tissue>
    </source>
</reference>
<comment type="caution">
    <text evidence="8">The sequence shown here is derived from an EMBL/GenBank/DDBJ whole genome shotgun (WGS) entry which is preliminary data.</text>
</comment>
<feature type="active site" evidence="6">
    <location>
        <position position="145"/>
    </location>
</feature>
<comment type="catalytic activity">
    <reaction evidence="1">
        <text>Thiol-dependent hydrolysis of ester, thioester, amide, peptide and isopeptide bonds formed by the C-terminal Gly of ubiquitin (a 76-residue protein attached to proteins as an intracellular targeting signal).</text>
        <dbReference type="EC" id="3.4.19.12"/>
    </reaction>
</comment>
<feature type="active site" evidence="6">
    <location>
        <position position="32"/>
    </location>
</feature>
<evidence type="ECO:0000313" key="8">
    <source>
        <dbReference type="EMBL" id="MFH4974988.1"/>
    </source>
</evidence>
<evidence type="ECO:0000256" key="4">
    <source>
        <dbReference type="ARBA" id="ARBA00022786"/>
    </source>
</evidence>
<proteinExistence type="predicted"/>
<keyword evidence="9" id="KW-1185">Reference proteome</keyword>
<dbReference type="GO" id="GO:0004843">
    <property type="term" value="F:cysteine-type deubiquitinase activity"/>
    <property type="evidence" value="ECO:0007669"/>
    <property type="project" value="UniProtKB-EC"/>
</dbReference>
<evidence type="ECO:0000256" key="5">
    <source>
        <dbReference type="ARBA" id="ARBA00022801"/>
    </source>
</evidence>
<keyword evidence="3" id="KW-0645">Protease</keyword>
<accession>A0ABD6E4X3</accession>
<dbReference type="Proteomes" id="UP001608902">
    <property type="component" value="Unassembled WGS sequence"/>
</dbReference>
<dbReference type="SMART" id="SM01246">
    <property type="entry name" value="Josephin"/>
    <property type="match status" value="1"/>
</dbReference>
<dbReference type="Gene3D" id="3.90.70.40">
    <property type="match status" value="1"/>
</dbReference>
<name>A0ABD6E4X3_9BILA</name>
<gene>
    <name evidence="8" type="ORF">AB6A40_001697</name>
</gene>
<dbReference type="PANTHER" id="PTHR13291">
    <property type="entry name" value="JOSEPHIN 1, 2"/>
    <property type="match status" value="1"/>
</dbReference>
<keyword evidence="4" id="KW-0833">Ubl conjugation pathway</keyword>
<protein>
    <recommendedName>
        <fullName evidence="2">ubiquitinyl hydrolase 1</fullName>
        <ecNumber evidence="2">3.4.19.12</ecNumber>
    </recommendedName>
</protein>
<keyword evidence="5 6" id="KW-0378">Hydrolase</keyword>
<dbReference type="PANTHER" id="PTHR13291:SF0">
    <property type="entry name" value="JOSEPHIN-LIKE PROTEIN"/>
    <property type="match status" value="1"/>
</dbReference>
<evidence type="ECO:0000256" key="1">
    <source>
        <dbReference type="ARBA" id="ARBA00000707"/>
    </source>
</evidence>
<dbReference type="GO" id="GO:0006508">
    <property type="term" value="P:proteolysis"/>
    <property type="evidence" value="ECO:0007669"/>
    <property type="project" value="UniProtKB-KW"/>
</dbReference>
<evidence type="ECO:0000256" key="3">
    <source>
        <dbReference type="ARBA" id="ARBA00022670"/>
    </source>
</evidence>
<evidence type="ECO:0000313" key="9">
    <source>
        <dbReference type="Proteomes" id="UP001608902"/>
    </source>
</evidence>
<dbReference type="AlphaFoldDB" id="A0ABD6E4X3"/>
<evidence type="ECO:0000256" key="2">
    <source>
        <dbReference type="ARBA" id="ARBA00012759"/>
    </source>
</evidence>
<feature type="active site" evidence="6">
    <location>
        <position position="129"/>
    </location>
</feature>
<organism evidence="8 9">
    <name type="scientific">Gnathostoma spinigerum</name>
    <dbReference type="NCBI Taxonomy" id="75299"/>
    <lineage>
        <taxon>Eukaryota</taxon>
        <taxon>Metazoa</taxon>
        <taxon>Ecdysozoa</taxon>
        <taxon>Nematoda</taxon>
        <taxon>Chromadorea</taxon>
        <taxon>Rhabditida</taxon>
        <taxon>Spirurina</taxon>
        <taxon>Gnathostomatomorpha</taxon>
        <taxon>Gnathostomatoidea</taxon>
        <taxon>Gnathostomatidae</taxon>
        <taxon>Gnathostoma</taxon>
    </lineage>
</organism>
<sequence length="186" mass="21563">MRMSEEVENANPNDPPFCKNGLYHERQWLQLCLLHTLNCLFQRKEFSKSDLDRIAESLHDSHWFNRHRSIMGTGNYDVNVLIASLQSRGLSVVWFDVRRSARCIILSKVIGFIFNSPSRSFFPFWNGRHWFAVREVADAGYFNFDSKLPEPAPVPDFVEFADKLLAEGNQMMLVVRPENIGCCMSK</sequence>
<evidence type="ECO:0000256" key="6">
    <source>
        <dbReference type="PROSITE-ProRule" id="PRU00331"/>
    </source>
</evidence>
<feature type="domain" description="Josephin" evidence="7">
    <location>
        <begin position="19"/>
        <end position="186"/>
    </location>
</feature>
<dbReference type="EC" id="3.4.19.12" evidence="2"/>
<dbReference type="PROSITE" id="PS50957">
    <property type="entry name" value="JOSEPHIN"/>
    <property type="match status" value="1"/>
</dbReference>
<dbReference type="EMBL" id="JBGFUD010000662">
    <property type="protein sequence ID" value="MFH4974988.1"/>
    <property type="molecule type" value="Genomic_DNA"/>
</dbReference>
<dbReference type="InterPro" id="IPR040053">
    <property type="entry name" value="JOSD1/2"/>
</dbReference>
<dbReference type="InterPro" id="IPR006155">
    <property type="entry name" value="Josephin"/>
</dbReference>